<dbReference type="AlphaFoldDB" id="A0A7S0RBD2"/>
<name>A0A7S0RBD2_9CHLO</name>
<proteinExistence type="inferred from homology"/>
<feature type="domain" description="ABC1 atypical kinase-like" evidence="3">
    <location>
        <begin position="249"/>
        <end position="521"/>
    </location>
</feature>
<dbReference type="InterPro" id="IPR044095">
    <property type="entry name" value="ADCK2_dom"/>
</dbReference>
<dbReference type="CDD" id="cd13971">
    <property type="entry name" value="ADCK2-like"/>
    <property type="match status" value="1"/>
</dbReference>
<dbReference type="PANTHER" id="PTHR45890">
    <property type="entry name" value="AARF DOMAIN CONTAINING KINASE 2 (PREDICTED)"/>
    <property type="match status" value="1"/>
</dbReference>
<keyword evidence="2" id="KW-0812">Transmembrane</keyword>
<dbReference type="Pfam" id="PF03109">
    <property type="entry name" value="ABC1"/>
    <property type="match status" value="1"/>
</dbReference>
<keyword evidence="2" id="KW-0472">Membrane</keyword>
<organism evidence="4">
    <name type="scientific">Chlamydomonas leiostraca</name>
    <dbReference type="NCBI Taxonomy" id="1034604"/>
    <lineage>
        <taxon>Eukaryota</taxon>
        <taxon>Viridiplantae</taxon>
        <taxon>Chlorophyta</taxon>
        <taxon>core chlorophytes</taxon>
        <taxon>Chlorophyceae</taxon>
        <taxon>CS clade</taxon>
        <taxon>Chlamydomonadales</taxon>
        <taxon>Chlamydomonadaceae</taxon>
        <taxon>Chlamydomonas</taxon>
    </lineage>
</organism>
<evidence type="ECO:0000256" key="1">
    <source>
        <dbReference type="ARBA" id="ARBA00009670"/>
    </source>
</evidence>
<reference evidence="4" key="1">
    <citation type="submission" date="2021-01" db="EMBL/GenBank/DDBJ databases">
        <authorList>
            <person name="Corre E."/>
            <person name="Pelletier E."/>
            <person name="Niang G."/>
            <person name="Scheremetjew M."/>
            <person name="Finn R."/>
            <person name="Kale V."/>
            <person name="Holt S."/>
            <person name="Cochrane G."/>
            <person name="Meng A."/>
            <person name="Brown T."/>
            <person name="Cohen L."/>
        </authorList>
    </citation>
    <scope>NUCLEOTIDE SEQUENCE</scope>
    <source>
        <strain evidence="4">SAG 11-49</strain>
    </source>
</reference>
<dbReference type="SUPFAM" id="SSF56112">
    <property type="entry name" value="Protein kinase-like (PK-like)"/>
    <property type="match status" value="1"/>
</dbReference>
<sequence>MSARSSKRLLQQLGRWAAQAAERAPATRSAASSEWLLPRYALLQQHRLLSSAASGSLEGANVLRRVLLTRVESEFQSFLAQHRSRLSLAASRLVQLEATAVAVGNSLMLNTTGQKLVAVLLPFALLQFLAARSHGSAYTVKPAPWLAANQPPRPKPLLQQLEGHLPQFVRNAIEELCIWVRGFFLAALFTPALSTAALAFYMGGDWRARWMELIAWTLERAGPAFIKWGQWASTRPDLFPPDLCAALERLQSSAPAHSAAASRAAVSAAFQRPLELLFDEFDDKPVASGSIAQIHRARLSPAGASYVRGVAPGTVVAVKVRHPGVTTAMHRDFELMQRAARAASSLPALRDLRLDESIRQFGGPLKEQLNLAVEADHLVRFKKNFRMWSNVTFPTPLFPLVSQDVLVESFEDGDLISTFVNQPQYKHRNALAEAGLHCYLQMLLRDNFIHADMHPGNILVKEVDTAGLRSWGGWLARSLRVQFPPQLILLDVGMIAELSDVDRTNLLDFFRSLTRQDGQRLGRAILNMSERHTCAHPDAFIAEMGDMFDKLDPDYITKHTSAVIQSVIETLRQHQVTLKSTVSTVVVTTLVLEGWSSKLNPDMRILDHMRDMLLVDWGDRISRTVDKIMRSGTLAVA</sequence>
<dbReference type="EMBL" id="HBFB01009573">
    <property type="protein sequence ID" value="CAD8672752.1"/>
    <property type="molecule type" value="Transcribed_RNA"/>
</dbReference>
<dbReference type="InterPro" id="IPR011009">
    <property type="entry name" value="Kinase-like_dom_sf"/>
</dbReference>
<evidence type="ECO:0000259" key="3">
    <source>
        <dbReference type="Pfam" id="PF03109"/>
    </source>
</evidence>
<evidence type="ECO:0000256" key="2">
    <source>
        <dbReference type="SAM" id="Phobius"/>
    </source>
</evidence>
<feature type="transmembrane region" description="Helical" evidence="2">
    <location>
        <begin position="178"/>
        <end position="201"/>
    </location>
</feature>
<evidence type="ECO:0000313" key="4">
    <source>
        <dbReference type="EMBL" id="CAD8672752.1"/>
    </source>
</evidence>
<comment type="similarity">
    <text evidence="1">Belongs to the protein kinase superfamily. ADCK protein kinase family.</text>
</comment>
<keyword evidence="2" id="KW-1133">Transmembrane helix</keyword>
<accession>A0A7S0RBD2</accession>
<dbReference type="InterPro" id="IPR004147">
    <property type="entry name" value="ABC1_dom"/>
</dbReference>
<protein>
    <recommendedName>
        <fullName evidence="3">ABC1 atypical kinase-like domain-containing protein</fullName>
    </recommendedName>
</protein>
<dbReference type="InterPro" id="IPR052402">
    <property type="entry name" value="ADCK_kinase"/>
</dbReference>
<dbReference type="PANTHER" id="PTHR45890:SF1">
    <property type="entry name" value="AARF DOMAIN CONTAINING KINASE 2"/>
    <property type="match status" value="1"/>
</dbReference>
<gene>
    <name evidence="4" type="ORF">CLEI1391_LOCUS5436</name>
</gene>